<feature type="domain" description="Roadblock/LAMTOR2" evidence="2">
    <location>
        <begin position="54"/>
        <end position="142"/>
    </location>
</feature>
<comment type="similarity">
    <text evidence="1">Belongs to the GAMAD family.</text>
</comment>
<reference evidence="3 4" key="1">
    <citation type="submission" date="2022-05" db="EMBL/GenBank/DDBJ databases">
        <authorList>
            <consortium name="Genoscope - CEA"/>
            <person name="William W."/>
        </authorList>
    </citation>
    <scope>NUCLEOTIDE SEQUENCE [LARGE SCALE GENOMIC DNA]</scope>
</reference>
<sequence length="152" mass="17076">MAIKIERARIHFLSDVFTLVANVGSVKLPTELEVLTPVSEAAISTMAERAPSEVKDTLKRIEEHPNVVGVIIMDRDGQPVHSTLDAMETAYYIRQCSSLTAIARGTIRETDPTDDLQFFRIRTKKFEIMLAPERDYLLIVLQNTTKTPGKFA</sequence>
<comment type="caution">
    <text evidence="3">The sequence shown here is derived from an EMBL/GenBank/DDBJ whole genome shotgun (WGS) entry which is preliminary data.</text>
</comment>
<dbReference type="InterPro" id="IPR004942">
    <property type="entry name" value="Roadblock/LAMTOR2_dom"/>
</dbReference>
<dbReference type="Proteomes" id="UP001159427">
    <property type="component" value="Unassembled WGS sequence"/>
</dbReference>
<evidence type="ECO:0000259" key="2">
    <source>
        <dbReference type="SMART" id="SM00960"/>
    </source>
</evidence>
<dbReference type="Gene3D" id="3.30.450.30">
    <property type="entry name" value="Dynein light chain 2a, cytoplasmic"/>
    <property type="match status" value="1"/>
</dbReference>
<organism evidence="3 4">
    <name type="scientific">Porites evermanni</name>
    <dbReference type="NCBI Taxonomy" id="104178"/>
    <lineage>
        <taxon>Eukaryota</taxon>
        <taxon>Metazoa</taxon>
        <taxon>Cnidaria</taxon>
        <taxon>Anthozoa</taxon>
        <taxon>Hexacorallia</taxon>
        <taxon>Scleractinia</taxon>
        <taxon>Fungiina</taxon>
        <taxon>Poritidae</taxon>
        <taxon>Porites</taxon>
    </lineage>
</organism>
<dbReference type="EMBL" id="CALNXI010000109">
    <property type="protein sequence ID" value="CAH3019192.1"/>
    <property type="molecule type" value="Genomic_DNA"/>
</dbReference>
<dbReference type="PANTHER" id="PTHR10779">
    <property type="entry name" value="DYNEIN LIGHT CHAIN ROADBLOCK"/>
    <property type="match status" value="1"/>
</dbReference>
<protein>
    <recommendedName>
        <fullName evidence="2">Roadblock/LAMTOR2 domain-containing protein</fullName>
    </recommendedName>
</protein>
<accession>A0ABN8LY11</accession>
<dbReference type="SMART" id="SM00960">
    <property type="entry name" value="Robl_LC7"/>
    <property type="match status" value="1"/>
</dbReference>
<name>A0ABN8LY11_9CNID</name>
<keyword evidence="4" id="KW-1185">Reference proteome</keyword>
<evidence type="ECO:0000313" key="4">
    <source>
        <dbReference type="Proteomes" id="UP001159427"/>
    </source>
</evidence>
<gene>
    <name evidence="3" type="ORF">PEVE_00001583</name>
</gene>
<dbReference type="Pfam" id="PF03259">
    <property type="entry name" value="Robl_LC7"/>
    <property type="match status" value="1"/>
</dbReference>
<evidence type="ECO:0000256" key="1">
    <source>
        <dbReference type="ARBA" id="ARBA00007191"/>
    </source>
</evidence>
<dbReference type="SUPFAM" id="SSF103196">
    <property type="entry name" value="Roadblock/LC7 domain"/>
    <property type="match status" value="1"/>
</dbReference>
<proteinExistence type="inferred from homology"/>
<evidence type="ECO:0000313" key="3">
    <source>
        <dbReference type="EMBL" id="CAH3019192.1"/>
    </source>
</evidence>